<proteinExistence type="predicted"/>
<dbReference type="EMBL" id="BMHV01000037">
    <property type="protein sequence ID" value="GGF75343.1"/>
    <property type="molecule type" value="Genomic_DNA"/>
</dbReference>
<evidence type="ECO:0000313" key="2">
    <source>
        <dbReference type="Proteomes" id="UP000632498"/>
    </source>
</evidence>
<sequence length="593" mass="67898">MKLILSTYLRTMKERDEFDVLIPDLLQTMGITPITKGQRGTRQSGVDLAAVGPDITVSESDPTYGKEKLFLFVLKQGDIDRNVWNGQGEQSVKPSIDEIFTDYIRSHISANHRDLPKKIILGTTGDMKENVKPSWSGLTEFYHDKAAFDFWGANEVAGYIEKHMLNEHLFKDDDRTDLRRTLALIGEPTYTCRDFDNLLRRQLGLDVSGNIEAEFSNDQLHKALVRINMAVRMVSGWACNDGDTKAALQVSERALLWSWHRLLKQQTRSTKLKTVYADLCGTYAYNAAAYFKKIQPYCLVRDGLARQTESCNLFTLTLFEHIGLLASIGLFITYCGAGNDELYDYIELNDIADALVGVLKNNPATSSPRLDGQSIDITLAVIFLLIMDRHDEVIEWVRKMINRTCSMFYMRRGFPVDSDNIEDLIELDEARPSRERREELMQTSWLLPTLAGWCGILNQEQLYGELHNTMTKDDFPNICRQLWHPVANDIFNFMYYQNACRETGECEAPIIFEEGMNEYTDRMRQIMASERHQVVEASPAHQADLFGIDFVSSRHFRNPVAPSFWYRFLPEKPDAILAENAEQTQVAEQQIPT</sequence>
<dbReference type="Proteomes" id="UP000632498">
    <property type="component" value="Unassembled WGS sequence"/>
</dbReference>
<comment type="caution">
    <text evidence="1">The sequence shown here is derived from an EMBL/GenBank/DDBJ whole genome shotgun (WGS) entry which is preliminary data.</text>
</comment>
<evidence type="ECO:0000313" key="1">
    <source>
        <dbReference type="EMBL" id="GGF75343.1"/>
    </source>
</evidence>
<accession>A0A917C9K8</accession>
<keyword evidence="2" id="KW-1185">Reference proteome</keyword>
<protein>
    <submittedName>
        <fullName evidence="1">Uncharacterized protein</fullName>
    </submittedName>
</protein>
<gene>
    <name evidence="1" type="ORF">GCM10011332_31660</name>
</gene>
<dbReference type="RefSeq" id="WP_188667006.1">
    <property type="nucleotide sequence ID" value="NZ_BMHV01000037.1"/>
</dbReference>
<reference evidence="1" key="2">
    <citation type="submission" date="2020-09" db="EMBL/GenBank/DDBJ databases">
        <authorList>
            <person name="Sun Q."/>
            <person name="Zhou Y."/>
        </authorList>
    </citation>
    <scope>NUCLEOTIDE SEQUENCE</scope>
    <source>
        <strain evidence="1">CGMCC 1.15254</strain>
    </source>
</reference>
<reference evidence="1" key="1">
    <citation type="journal article" date="2014" name="Int. J. Syst. Evol. Microbiol.">
        <title>Complete genome sequence of Corynebacterium casei LMG S-19264T (=DSM 44701T), isolated from a smear-ripened cheese.</title>
        <authorList>
            <consortium name="US DOE Joint Genome Institute (JGI-PGF)"/>
            <person name="Walter F."/>
            <person name="Albersmeier A."/>
            <person name="Kalinowski J."/>
            <person name="Ruckert C."/>
        </authorList>
    </citation>
    <scope>NUCLEOTIDE SEQUENCE</scope>
    <source>
        <strain evidence="1">CGMCC 1.15254</strain>
    </source>
</reference>
<organism evidence="1 2">
    <name type="scientific">Terasakiella brassicae</name>
    <dbReference type="NCBI Taxonomy" id="1634917"/>
    <lineage>
        <taxon>Bacteria</taxon>
        <taxon>Pseudomonadati</taxon>
        <taxon>Pseudomonadota</taxon>
        <taxon>Alphaproteobacteria</taxon>
        <taxon>Rhodospirillales</taxon>
        <taxon>Terasakiellaceae</taxon>
        <taxon>Terasakiella</taxon>
    </lineage>
</organism>
<dbReference type="AlphaFoldDB" id="A0A917C9K8"/>
<name>A0A917C9K8_9PROT</name>